<feature type="signal peptide" evidence="1">
    <location>
        <begin position="1"/>
        <end position="19"/>
    </location>
</feature>
<keyword evidence="1" id="KW-0732">Signal</keyword>
<gene>
    <name evidence="2" type="ORF">TraAM80_02943</name>
</gene>
<evidence type="ECO:0000313" key="2">
    <source>
        <dbReference type="EMBL" id="RNF08011.1"/>
    </source>
</evidence>
<dbReference type="AlphaFoldDB" id="A0A3R7NUQ3"/>
<name>A0A3R7NUQ3_TRYRA</name>
<dbReference type="GeneID" id="40326876"/>
<feature type="chain" id="PRO_5018681671" evidence="1">
    <location>
        <begin position="20"/>
        <end position="120"/>
    </location>
</feature>
<organism evidence="2 3">
    <name type="scientific">Trypanosoma rangeli</name>
    <dbReference type="NCBI Taxonomy" id="5698"/>
    <lineage>
        <taxon>Eukaryota</taxon>
        <taxon>Discoba</taxon>
        <taxon>Euglenozoa</taxon>
        <taxon>Kinetoplastea</taxon>
        <taxon>Metakinetoplastina</taxon>
        <taxon>Trypanosomatida</taxon>
        <taxon>Trypanosomatidae</taxon>
        <taxon>Trypanosoma</taxon>
        <taxon>Herpetosoma</taxon>
    </lineage>
</organism>
<proteinExistence type="predicted"/>
<sequence length="120" mass="13012">MRVGFLCYWRCVLSTVVLAGGSDLHQPSLVWVAQMTGALVTSFAGKMPRQTRIRLGAFSGMVDAALSLFGASVLQARTSSTFPPCWWGSYPRQWFPQGRRCCVVTPSKPAGGTLRITLSG</sequence>
<evidence type="ECO:0000256" key="1">
    <source>
        <dbReference type="SAM" id="SignalP"/>
    </source>
</evidence>
<accession>A0A3R7NUQ3</accession>
<comment type="caution">
    <text evidence="2">The sequence shown here is derived from an EMBL/GenBank/DDBJ whole genome shotgun (WGS) entry which is preliminary data.</text>
</comment>
<protein>
    <submittedName>
        <fullName evidence="2">Uncharacterized protein</fullName>
    </submittedName>
</protein>
<keyword evidence="3" id="KW-1185">Reference proteome</keyword>
<dbReference type="RefSeq" id="XP_029240146.1">
    <property type="nucleotide sequence ID" value="XM_029379930.1"/>
</dbReference>
<reference evidence="2 3" key="1">
    <citation type="journal article" date="2018" name="BMC Genomics">
        <title>Genomic comparison of Trypanosoma conorhini and Trypanosoma rangeli to Trypanosoma cruzi strains of high and low virulence.</title>
        <authorList>
            <person name="Bradwell K.R."/>
            <person name="Koparde V.N."/>
            <person name="Matveyev A.V."/>
            <person name="Serrano M.G."/>
            <person name="Alves J.M."/>
            <person name="Parikh H."/>
            <person name="Huang B."/>
            <person name="Lee V."/>
            <person name="Espinosa-Alvarez O."/>
            <person name="Ortiz P.A."/>
            <person name="Costa-Martins A.G."/>
            <person name="Teixeira M.M."/>
            <person name="Buck G.A."/>
        </authorList>
    </citation>
    <scope>NUCLEOTIDE SEQUENCE [LARGE SCALE GENOMIC DNA]</scope>
    <source>
        <strain evidence="2 3">AM80</strain>
    </source>
</reference>
<evidence type="ECO:0000313" key="3">
    <source>
        <dbReference type="Proteomes" id="UP000283634"/>
    </source>
</evidence>
<dbReference type="Proteomes" id="UP000283634">
    <property type="component" value="Unassembled WGS sequence"/>
</dbReference>
<dbReference type="EMBL" id="MKGL01000074">
    <property type="protein sequence ID" value="RNF08011.1"/>
    <property type="molecule type" value="Genomic_DNA"/>
</dbReference>